<dbReference type="InterPro" id="IPR003645">
    <property type="entry name" value="Fol_N"/>
</dbReference>
<dbReference type="InterPro" id="IPR013320">
    <property type="entry name" value="ConA-like_dom_sf"/>
</dbReference>
<feature type="disulfide bond" evidence="10">
    <location>
        <begin position="571"/>
        <end position="580"/>
    </location>
</feature>
<dbReference type="PROSITE" id="PS51450">
    <property type="entry name" value="LRR"/>
    <property type="match status" value="1"/>
</dbReference>
<dbReference type="PROSITE" id="PS50025">
    <property type="entry name" value="LAM_G_DOMAIN"/>
    <property type="match status" value="1"/>
</dbReference>
<feature type="signal peptide" evidence="11">
    <location>
        <begin position="1"/>
        <end position="25"/>
    </location>
</feature>
<feature type="disulfide bond" evidence="10">
    <location>
        <begin position="828"/>
        <end position="837"/>
    </location>
</feature>
<keyword evidence="1" id="KW-0217">Developmental protein</keyword>
<feature type="disulfide bond" evidence="10">
    <location>
        <begin position="908"/>
        <end position="917"/>
    </location>
</feature>
<dbReference type="Pfam" id="PF13855">
    <property type="entry name" value="LRR_8"/>
    <property type="match status" value="2"/>
</dbReference>
<evidence type="ECO:0000259" key="13">
    <source>
        <dbReference type="PROSITE" id="PS50025"/>
    </source>
</evidence>
<dbReference type="SMART" id="SM00282">
    <property type="entry name" value="LamG"/>
    <property type="match status" value="1"/>
</dbReference>
<keyword evidence="8 10" id="KW-1015">Disulfide bond</keyword>
<evidence type="ECO:0000256" key="5">
    <source>
        <dbReference type="ARBA" id="ARBA00022737"/>
    </source>
</evidence>
<dbReference type="InterPro" id="IPR006207">
    <property type="entry name" value="Cys_knot_C"/>
</dbReference>
<dbReference type="SUPFAM" id="SSF57196">
    <property type="entry name" value="EGF/Laminin"/>
    <property type="match status" value="7"/>
</dbReference>
<dbReference type="PROSITE" id="PS00010">
    <property type="entry name" value="ASX_HYDROXYL"/>
    <property type="match status" value="2"/>
</dbReference>
<evidence type="ECO:0000256" key="3">
    <source>
        <dbReference type="ARBA" id="ARBA00022614"/>
    </source>
</evidence>
<sequence length="999" mass="110486">MRRAGWQTLPLSLGLVLALLSEVSPQACPAQCSCSGSTVDCHGLALRSVPRNIPRNTERLDLNGNNITRITKTDFAGLRHLRVLQLMENKISTIERGAFQDLKELERLRLNRNHLQLFPELLFLGTSKLYRLDLSENQIQAIPRKAFRGAVDIKNLQLDYNQISCIEDGAFRALRDLEVLTLNNNNITRLSVASFNHMPKLRTFRLHSNNLYCDCHLAWLSDWLRQRPRVGLYTQCMGPSHLRGHNVAEVQKREFVCSGHQSFMAPSCSVLHCPAACTCSNNIVDCRGKGLTEIPTNLPETITEMYVLQYSFLSLSPHQSVPHDTFAVLLAHNSWRILQKALMFIIFEGVVIKRFAVVTRKGSQNRIDLFFFSNSSIGPVDVSILAKCNPCLSNPCKNDGTCNNDPVDFYRCTCPYGFKGQDCDVPIHACISNPCKHGGTCHLKEGEKDGFWCICADGFEGENCEINIDDCEDNDCENNSTCVDGINNYTCLCPPEYTGELCEEKLDFCAQDLNPCQHDSKCILTPKGFKCDCTPGYIGEHCDVDFDDCQDNKCKNGAHCTDAVNGYTCTCPEGYSGLFCEFSPPMVLPRTSPCDNFDCQNGAQCIIRINEPVCQCLPGYQGEKCEKLVSVNFVNKESYLQIPSAKVRPQTNITLQIATDEDSGILLYKGDKDHIAVELYRGRVRASYDTGSHPASAIYSVETINDGNFHIVELLALDQSLSLSVDGGSPKIITNLSKQSTLNFDSPLYVGGMPGKNSVAAALRQGPGKNGTSFHGCIRNLYINSELQDFRKVPMQTGILPGCEPCHKKVCAHGTCQPSSQSGFTCECEEGWMGPLCDQRTNDPCLGNKCVHGTCVPINAFSYSCKCLEGHGGVLCDEEEDLFNPCQAIKCKHGKCRLSGLGQPYCECSSGYTGDSCDREISCQGERIRDYYQKQQGYAACQTTKKVSRLECRGGCAGGQCCGPLRSKRRKYSFECTDGSSFVDEVEKVVKCGCTPCAS</sequence>
<feature type="disulfide bond" evidence="10">
    <location>
        <begin position="616"/>
        <end position="625"/>
    </location>
</feature>
<dbReference type="SMART" id="SM00082">
    <property type="entry name" value="LRRCT"/>
    <property type="match status" value="1"/>
</dbReference>
<dbReference type="Pfam" id="PF00008">
    <property type="entry name" value="EGF"/>
    <property type="match status" value="5"/>
</dbReference>
<evidence type="ECO:0000256" key="1">
    <source>
        <dbReference type="ARBA" id="ARBA00022473"/>
    </source>
</evidence>
<feature type="disulfide bond" evidence="10">
    <location>
        <begin position="845"/>
        <end position="855"/>
    </location>
</feature>
<dbReference type="InterPro" id="IPR000152">
    <property type="entry name" value="EGF-type_Asp/Asn_hydroxyl_site"/>
</dbReference>
<feature type="domain" description="EGF-like" evidence="14">
    <location>
        <begin position="590"/>
        <end position="626"/>
    </location>
</feature>
<keyword evidence="5" id="KW-0677">Repeat</keyword>
<dbReference type="PROSITE" id="PS50026">
    <property type="entry name" value="EGF_3"/>
    <property type="match status" value="9"/>
</dbReference>
<dbReference type="SMART" id="SM00179">
    <property type="entry name" value="EGF_CA"/>
    <property type="match status" value="8"/>
</dbReference>
<evidence type="ECO:0000313" key="15">
    <source>
        <dbReference type="Proteomes" id="UP001652624"/>
    </source>
</evidence>
<gene>
    <name evidence="16" type="primary">SLIT2</name>
</gene>
<dbReference type="PROSITE" id="PS01185">
    <property type="entry name" value="CTCK_1"/>
    <property type="match status" value="1"/>
</dbReference>
<feature type="domain" description="Laminin G" evidence="13">
    <location>
        <begin position="629"/>
        <end position="803"/>
    </location>
</feature>
<dbReference type="SMART" id="SM00181">
    <property type="entry name" value="EGF"/>
    <property type="match status" value="9"/>
</dbReference>
<feature type="domain" description="EGF-like" evidence="14">
    <location>
        <begin position="882"/>
        <end position="918"/>
    </location>
</feature>
<feature type="disulfide bond" evidence="10">
    <location>
        <begin position="886"/>
        <end position="896"/>
    </location>
</feature>
<dbReference type="PROSITE" id="PS00022">
    <property type="entry name" value="EGF_1"/>
    <property type="match status" value="9"/>
</dbReference>
<feature type="disulfide bond" evidence="10">
    <location>
        <begin position="455"/>
        <end position="464"/>
    </location>
</feature>
<protein>
    <submittedName>
        <fullName evidence="16">Slit homolog 2 protein</fullName>
    </submittedName>
</protein>
<dbReference type="Gene3D" id="2.10.25.10">
    <property type="entry name" value="Laminin"/>
    <property type="match status" value="9"/>
</dbReference>
<keyword evidence="7" id="KW-0524">Neurogenesis</keyword>
<dbReference type="InterPro" id="IPR032675">
    <property type="entry name" value="LRR_dom_sf"/>
</dbReference>
<feature type="domain" description="EGF-like" evidence="14">
    <location>
        <begin position="505"/>
        <end position="543"/>
    </location>
</feature>
<dbReference type="PROSITE" id="PS01225">
    <property type="entry name" value="CTCK_2"/>
    <property type="match status" value="1"/>
</dbReference>
<dbReference type="PROSITE" id="PS01186">
    <property type="entry name" value="EGF_2"/>
    <property type="match status" value="7"/>
</dbReference>
<dbReference type="PROSITE" id="PS01187">
    <property type="entry name" value="EGF_CA"/>
    <property type="match status" value="2"/>
</dbReference>
<proteinExistence type="predicted"/>
<dbReference type="SMART" id="SM00041">
    <property type="entry name" value="CT"/>
    <property type="match status" value="1"/>
</dbReference>
<evidence type="ECO:0000259" key="14">
    <source>
        <dbReference type="PROSITE" id="PS50026"/>
    </source>
</evidence>
<evidence type="ECO:0000256" key="7">
    <source>
        <dbReference type="ARBA" id="ARBA00022902"/>
    </source>
</evidence>
<name>A0ABM3X4I1_ERIEU</name>
<dbReference type="Pfam" id="PF00054">
    <property type="entry name" value="Laminin_G_1"/>
    <property type="match status" value="1"/>
</dbReference>
<dbReference type="InterPro" id="IPR013032">
    <property type="entry name" value="EGF-like_CS"/>
</dbReference>
<evidence type="ECO:0000256" key="9">
    <source>
        <dbReference type="ARBA" id="ARBA00023180"/>
    </source>
</evidence>
<feature type="domain" description="EGF-like" evidence="14">
    <location>
        <begin position="545"/>
        <end position="581"/>
    </location>
</feature>
<keyword evidence="2 10" id="KW-0245">EGF-like domain</keyword>
<feature type="disulfide bond" evidence="10">
    <location>
        <begin position="533"/>
        <end position="542"/>
    </location>
</feature>
<dbReference type="RefSeq" id="XP_060043715.1">
    <property type="nucleotide sequence ID" value="XM_060187732.1"/>
</dbReference>
<keyword evidence="4 11" id="KW-0732">Signal</keyword>
<comment type="caution">
    <text evidence="10">Lacks conserved residue(s) required for the propagation of feature annotation.</text>
</comment>
<dbReference type="CDD" id="cd00110">
    <property type="entry name" value="LamG"/>
    <property type="match status" value="1"/>
</dbReference>
<evidence type="ECO:0000256" key="4">
    <source>
        <dbReference type="ARBA" id="ARBA00022729"/>
    </source>
</evidence>
<feature type="disulfide bond" evidence="10">
    <location>
        <begin position="867"/>
        <end position="876"/>
    </location>
</feature>
<feature type="domain" description="EGF-like" evidence="14">
    <location>
        <begin position="841"/>
        <end position="877"/>
    </location>
</feature>
<dbReference type="InterPro" id="IPR001611">
    <property type="entry name" value="Leu-rich_rpt"/>
</dbReference>
<dbReference type="InterPro" id="IPR051355">
    <property type="entry name" value="Notch/Slit_guidance"/>
</dbReference>
<keyword evidence="6" id="KW-0221">Differentiation</keyword>
<dbReference type="PANTHER" id="PTHR45836">
    <property type="entry name" value="SLIT HOMOLOG"/>
    <property type="match status" value="1"/>
</dbReference>
<feature type="domain" description="CTCK" evidence="12">
    <location>
        <begin position="923"/>
        <end position="998"/>
    </location>
</feature>
<dbReference type="Pfam" id="PF01462">
    <property type="entry name" value="LRRNT"/>
    <property type="match status" value="2"/>
</dbReference>
<feature type="disulfide bond" evidence="10">
    <location>
        <begin position="493"/>
        <end position="502"/>
    </location>
</feature>
<evidence type="ECO:0000256" key="10">
    <source>
        <dbReference type="PROSITE-ProRule" id="PRU00076"/>
    </source>
</evidence>
<organism evidence="15 16">
    <name type="scientific">Erinaceus europaeus</name>
    <name type="common">Western European hedgehog</name>
    <dbReference type="NCBI Taxonomy" id="9365"/>
    <lineage>
        <taxon>Eukaryota</taxon>
        <taxon>Metazoa</taxon>
        <taxon>Chordata</taxon>
        <taxon>Craniata</taxon>
        <taxon>Vertebrata</taxon>
        <taxon>Euteleostomi</taxon>
        <taxon>Mammalia</taxon>
        <taxon>Eutheria</taxon>
        <taxon>Laurasiatheria</taxon>
        <taxon>Eulipotyphla</taxon>
        <taxon>Erinaceidae</taxon>
        <taxon>Erinaceinae</taxon>
        <taxon>Erinaceus</taxon>
    </lineage>
</organism>
<evidence type="ECO:0000256" key="2">
    <source>
        <dbReference type="ARBA" id="ARBA00022536"/>
    </source>
</evidence>
<dbReference type="Proteomes" id="UP001652624">
    <property type="component" value="Chromosome 3"/>
</dbReference>
<dbReference type="InterPro" id="IPR001791">
    <property type="entry name" value="Laminin_G"/>
</dbReference>
<feature type="domain" description="EGF-like" evidence="14">
    <location>
        <begin position="807"/>
        <end position="838"/>
    </location>
</feature>
<evidence type="ECO:0000256" key="11">
    <source>
        <dbReference type="SAM" id="SignalP"/>
    </source>
</evidence>
<feature type="disulfide bond" evidence="10">
    <location>
        <begin position="414"/>
        <end position="423"/>
    </location>
</feature>
<feature type="domain" description="EGF-like" evidence="14">
    <location>
        <begin position="389"/>
        <end position="424"/>
    </location>
</feature>
<dbReference type="PANTHER" id="PTHR45836:SF2">
    <property type="entry name" value="SLIT HOMOLOG 2 PROTEIN"/>
    <property type="match status" value="1"/>
</dbReference>
<dbReference type="Pfam" id="PF12661">
    <property type="entry name" value="hEGF"/>
    <property type="match status" value="2"/>
</dbReference>
<feature type="chain" id="PRO_5046336470" evidence="11">
    <location>
        <begin position="26"/>
        <end position="999"/>
    </location>
</feature>
<dbReference type="InterPro" id="IPR000372">
    <property type="entry name" value="LRRNT"/>
</dbReference>
<dbReference type="SMART" id="SM00274">
    <property type="entry name" value="FOLN"/>
    <property type="match status" value="3"/>
</dbReference>
<dbReference type="Gene3D" id="3.80.10.10">
    <property type="entry name" value="Ribonuclease Inhibitor"/>
    <property type="match status" value="3"/>
</dbReference>
<keyword evidence="9" id="KW-0325">Glycoprotein</keyword>
<dbReference type="SMART" id="SM00369">
    <property type="entry name" value="LRR_TYP"/>
    <property type="match status" value="6"/>
</dbReference>
<reference evidence="16" key="1">
    <citation type="submission" date="2025-08" db="UniProtKB">
        <authorList>
            <consortium name="RefSeq"/>
        </authorList>
    </citation>
    <scope>IDENTIFICATION</scope>
</reference>
<evidence type="ECO:0000259" key="12">
    <source>
        <dbReference type="PROSITE" id="PS01225"/>
    </source>
</evidence>
<dbReference type="Gene3D" id="2.60.120.200">
    <property type="match status" value="1"/>
</dbReference>
<evidence type="ECO:0000256" key="8">
    <source>
        <dbReference type="ARBA" id="ARBA00023157"/>
    </source>
</evidence>
<feature type="domain" description="EGF-like" evidence="14">
    <location>
        <begin position="426"/>
        <end position="465"/>
    </location>
</feature>
<dbReference type="CDD" id="cd00054">
    <property type="entry name" value="EGF_CA"/>
    <property type="match status" value="6"/>
</dbReference>
<evidence type="ECO:0000256" key="6">
    <source>
        <dbReference type="ARBA" id="ARBA00022782"/>
    </source>
</evidence>
<dbReference type="InterPro" id="IPR000483">
    <property type="entry name" value="Cys-rich_flank_reg_C"/>
</dbReference>
<keyword evidence="15" id="KW-1185">Reference proteome</keyword>
<dbReference type="SMART" id="SM00013">
    <property type="entry name" value="LRRNT"/>
    <property type="match status" value="2"/>
</dbReference>
<accession>A0ABM3X4I1</accession>
<dbReference type="SUPFAM" id="SSF52058">
    <property type="entry name" value="L domain-like"/>
    <property type="match status" value="1"/>
</dbReference>
<dbReference type="InterPro" id="IPR003591">
    <property type="entry name" value="Leu-rich_rpt_typical-subtyp"/>
</dbReference>
<dbReference type="InterPro" id="IPR000742">
    <property type="entry name" value="EGF"/>
</dbReference>
<keyword evidence="3" id="KW-0433">Leucine-rich repeat</keyword>
<evidence type="ECO:0000313" key="16">
    <source>
        <dbReference type="RefSeq" id="XP_060043715.1"/>
    </source>
</evidence>
<dbReference type="GeneID" id="103116545"/>
<dbReference type="InterPro" id="IPR001881">
    <property type="entry name" value="EGF-like_Ca-bd_dom"/>
</dbReference>
<dbReference type="InterPro" id="IPR018097">
    <property type="entry name" value="EGF_Ca-bd_CS"/>
</dbReference>
<dbReference type="SUPFAM" id="SSF49899">
    <property type="entry name" value="Concanavalin A-like lectins/glucanases"/>
    <property type="match status" value="1"/>
</dbReference>
<feature type="domain" description="EGF-like" evidence="14">
    <location>
        <begin position="467"/>
        <end position="503"/>
    </location>
</feature>